<keyword evidence="3" id="KW-1185">Reference proteome</keyword>
<dbReference type="AlphaFoldDB" id="A0A939BSX7"/>
<reference evidence="2" key="1">
    <citation type="submission" date="2021-01" db="EMBL/GenBank/DDBJ databases">
        <title>Genomic Encyclopedia of Type Strains, Phase IV (KMG-IV): sequencing the most valuable type-strain genomes for metagenomic binning, comparative biology and taxonomic classification.</title>
        <authorList>
            <person name="Goeker M."/>
        </authorList>
    </citation>
    <scope>NUCLEOTIDE SEQUENCE</scope>
    <source>
        <strain evidence="2">DSM 23230</strain>
    </source>
</reference>
<dbReference type="EMBL" id="JAFBDQ010000014">
    <property type="protein sequence ID" value="MBM7557616.1"/>
    <property type="molecule type" value="Genomic_DNA"/>
</dbReference>
<name>A0A939BSX7_9FIRM</name>
<keyword evidence="1" id="KW-0812">Transmembrane</keyword>
<feature type="transmembrane region" description="Helical" evidence="1">
    <location>
        <begin position="114"/>
        <end position="132"/>
    </location>
</feature>
<organism evidence="2 3">
    <name type="scientific">Halanaerobacter jeridensis</name>
    <dbReference type="NCBI Taxonomy" id="706427"/>
    <lineage>
        <taxon>Bacteria</taxon>
        <taxon>Bacillati</taxon>
        <taxon>Bacillota</taxon>
        <taxon>Clostridia</taxon>
        <taxon>Halanaerobiales</taxon>
        <taxon>Halobacteroidaceae</taxon>
        <taxon>Halanaerobacter</taxon>
    </lineage>
</organism>
<keyword evidence="1" id="KW-0472">Membrane</keyword>
<accession>A0A939BSX7</accession>
<dbReference type="PANTHER" id="PTHR37814:SF1">
    <property type="entry name" value="MEMBRANE PROTEIN"/>
    <property type="match status" value="1"/>
</dbReference>
<dbReference type="Proteomes" id="UP000774000">
    <property type="component" value="Unassembled WGS sequence"/>
</dbReference>
<dbReference type="PANTHER" id="PTHR37814">
    <property type="entry name" value="CONSERVED MEMBRANE PROTEIN"/>
    <property type="match status" value="1"/>
</dbReference>
<keyword evidence="1" id="KW-1133">Transmembrane helix</keyword>
<feature type="transmembrane region" description="Helical" evidence="1">
    <location>
        <begin position="139"/>
        <end position="158"/>
    </location>
</feature>
<gene>
    <name evidence="2" type="ORF">JOC47_002482</name>
</gene>
<comment type="caution">
    <text evidence="2">The sequence shown here is derived from an EMBL/GenBank/DDBJ whole genome shotgun (WGS) entry which is preliminary data.</text>
</comment>
<dbReference type="InterPro" id="IPR038728">
    <property type="entry name" value="YkvI-like"/>
</dbReference>
<feature type="transmembrane region" description="Helical" evidence="1">
    <location>
        <begin position="289"/>
        <end position="313"/>
    </location>
</feature>
<feature type="transmembrane region" description="Helical" evidence="1">
    <location>
        <begin position="79"/>
        <end position="102"/>
    </location>
</feature>
<protein>
    <submittedName>
        <fullName evidence="2">Membrane protein YkvI</fullName>
    </submittedName>
</protein>
<feature type="transmembrane region" description="Helical" evidence="1">
    <location>
        <begin position="250"/>
        <end position="275"/>
    </location>
</feature>
<feature type="transmembrane region" description="Helical" evidence="1">
    <location>
        <begin position="208"/>
        <end position="230"/>
    </location>
</feature>
<evidence type="ECO:0000313" key="2">
    <source>
        <dbReference type="EMBL" id="MBM7557616.1"/>
    </source>
</evidence>
<sequence length="342" mass="38519">MRRIIKIAFTYVGAVIGAGFVSGQEIFNFFVIHGSEGLALVLITGFLFAILGNSIFLISEKLAVDNYYQLFSYYGGKRLGLLADLNLTLFLLSSFIIMLVGSKEVFSTFIDLKYNWGLILTLLIVIITNFYGLEGVLDLNFILIPILLLIIIVFTLGIDVNLNLSYLKFNLEQLVSTFTYTGYNLVLAITVLLPLVSKFSKLEVMIGISSGGIILGIIAFLIATTLIQFQDQIIGEQLPMLEAVKIYKPQFYYLYALTLWLAMLTTASCNLYALLDRLQLIFKWSREKLLIFVIVLIIPLLQFSFSTLVQGIYPKLGALSLFLFAALVISYIIHRYLLRNEI</sequence>
<dbReference type="RefSeq" id="WP_204702361.1">
    <property type="nucleotide sequence ID" value="NZ_JAFBDQ010000014.1"/>
</dbReference>
<feature type="transmembrane region" description="Helical" evidence="1">
    <location>
        <begin position="178"/>
        <end position="196"/>
    </location>
</feature>
<proteinExistence type="predicted"/>
<feature type="transmembrane region" description="Helical" evidence="1">
    <location>
        <begin position="319"/>
        <end position="338"/>
    </location>
</feature>
<feature type="transmembrane region" description="Helical" evidence="1">
    <location>
        <begin position="39"/>
        <end position="58"/>
    </location>
</feature>
<evidence type="ECO:0000313" key="3">
    <source>
        <dbReference type="Proteomes" id="UP000774000"/>
    </source>
</evidence>
<evidence type="ECO:0000256" key="1">
    <source>
        <dbReference type="SAM" id="Phobius"/>
    </source>
</evidence>